<evidence type="ECO:0000256" key="3">
    <source>
        <dbReference type="PIRSR" id="PIRSR607760-2"/>
    </source>
</evidence>
<feature type="binding site" evidence="3">
    <location>
        <position position="66"/>
    </location>
    <ligand>
        <name>Ca(2+)</name>
        <dbReference type="ChEBI" id="CHEBI:29108"/>
    </ligand>
</feature>
<reference evidence="5 6" key="1">
    <citation type="submission" date="2013-04" db="EMBL/GenBank/DDBJ databases">
        <title>Draft genome of the heavy metal tolerant bacterium Lysinibacillus sphaericus strain OT4b.31.</title>
        <authorList>
            <person name="Pena-Montenegro T.D."/>
            <person name="Dussan J."/>
        </authorList>
    </citation>
    <scope>NUCLEOTIDE SEQUENCE [LARGE SCALE GENOMIC DNA]</scope>
    <source>
        <strain evidence="5 6">OT4b.31</strain>
    </source>
</reference>
<dbReference type="InterPro" id="IPR039377">
    <property type="entry name" value="Mn_catalase_dom"/>
</dbReference>
<dbReference type="InterPro" id="IPR012347">
    <property type="entry name" value="Ferritin-like"/>
</dbReference>
<comment type="similarity">
    <text evidence="1">Belongs to the manganese catalase family.</text>
</comment>
<feature type="region of interest" description="Disordered" evidence="4">
    <location>
        <begin position="270"/>
        <end position="307"/>
    </location>
</feature>
<dbReference type="InterPro" id="IPR007760">
    <property type="entry name" value="Mn_catalase"/>
</dbReference>
<evidence type="ECO:0000256" key="2">
    <source>
        <dbReference type="PIRSR" id="PIRSR607760-1"/>
    </source>
</evidence>
<feature type="binding site" evidence="3">
    <location>
        <position position="240"/>
    </location>
    <ligand>
        <name>Ca(2+)</name>
        <dbReference type="ChEBI" id="CHEBI:29108"/>
    </ligand>
</feature>
<feature type="binding site" evidence="2">
    <location>
        <position position="75"/>
    </location>
    <ligand>
        <name>Mn(2+)</name>
        <dbReference type="ChEBI" id="CHEBI:29035"/>
        <label>1</label>
    </ligand>
</feature>
<dbReference type="AlphaFoldDB" id="R7ZBG1"/>
<dbReference type="Proteomes" id="UP000013911">
    <property type="component" value="Unassembled WGS sequence"/>
</dbReference>
<proteinExistence type="inferred from homology"/>
<feature type="compositionally biased region" description="Basic and acidic residues" evidence="4">
    <location>
        <begin position="290"/>
        <end position="307"/>
    </location>
</feature>
<feature type="binding site" evidence="2">
    <location>
        <position position="78"/>
    </location>
    <ligand>
        <name>Mn(2+)</name>
        <dbReference type="ChEBI" id="CHEBI:29035"/>
        <label>1</label>
    </ligand>
</feature>
<name>R7ZBG1_LYSSH</name>
<evidence type="ECO:0000256" key="4">
    <source>
        <dbReference type="SAM" id="MobiDB-lite"/>
    </source>
</evidence>
<keyword evidence="2" id="KW-0464">Manganese</keyword>
<gene>
    <name evidence="5" type="ORF">H131_15393</name>
</gene>
<evidence type="ECO:0000256" key="1">
    <source>
        <dbReference type="ARBA" id="ARBA00007644"/>
    </source>
</evidence>
<dbReference type="Pfam" id="PF05067">
    <property type="entry name" value="Mn_catalase"/>
    <property type="match status" value="1"/>
</dbReference>
<evidence type="ECO:0000313" key="5">
    <source>
        <dbReference type="EMBL" id="EON71364.1"/>
    </source>
</evidence>
<dbReference type="PATRIC" id="fig|1285586.5.peg.3154"/>
<feature type="binding site" evidence="2">
    <location>
        <position position="188"/>
    </location>
    <ligand>
        <name>Mn(2+)</name>
        <dbReference type="ChEBI" id="CHEBI:29035"/>
        <label>1</label>
    </ligand>
</feature>
<comment type="cofactor">
    <cofactor evidence="2">
        <name>Mn(2+)</name>
        <dbReference type="ChEBI" id="CHEBI:29035"/>
    </cofactor>
    <text evidence="2">Binds 2 manganese ions per subunit.</text>
</comment>
<accession>R7ZBG1</accession>
<feature type="binding site" evidence="2">
    <location>
        <position position="41"/>
    </location>
    <ligand>
        <name>Mn(2+)</name>
        <dbReference type="ChEBI" id="CHEBI:29035"/>
        <label>1</label>
    </ligand>
</feature>
<organism evidence="5 6">
    <name type="scientific">Lysinibacillus sphaericus OT4b.31</name>
    <dbReference type="NCBI Taxonomy" id="1285586"/>
    <lineage>
        <taxon>Bacteria</taxon>
        <taxon>Bacillati</taxon>
        <taxon>Bacillota</taxon>
        <taxon>Bacilli</taxon>
        <taxon>Bacillales</taxon>
        <taxon>Bacillaceae</taxon>
        <taxon>Lysinibacillus</taxon>
    </lineage>
</organism>
<dbReference type="CDD" id="cd01051">
    <property type="entry name" value="Mn_catalase"/>
    <property type="match status" value="1"/>
</dbReference>
<evidence type="ECO:0000313" key="6">
    <source>
        <dbReference type="Proteomes" id="UP000013911"/>
    </source>
</evidence>
<dbReference type="GO" id="GO:0046872">
    <property type="term" value="F:metal ion binding"/>
    <property type="evidence" value="ECO:0007669"/>
    <property type="project" value="UniProtKB-KW"/>
</dbReference>
<comment type="caution">
    <text evidence="5">The sequence shown here is derived from an EMBL/GenBank/DDBJ whole genome shotgun (WGS) entry which is preliminary data.</text>
</comment>
<dbReference type="SUPFAM" id="SSF47240">
    <property type="entry name" value="Ferritin-like"/>
    <property type="match status" value="1"/>
</dbReference>
<dbReference type="Gene3D" id="1.20.1260.10">
    <property type="match status" value="1"/>
</dbReference>
<comment type="cofactor">
    <cofactor evidence="3">
        <name>Ca(2+)</name>
        <dbReference type="ChEBI" id="CHEBI:29108"/>
    </cofactor>
    <text evidence="3">Binds 1 Ca(2+) ion per subunit.</text>
</comment>
<keyword evidence="2" id="KW-0479">Metal-binding</keyword>
<sequence>MEVLFLFQRVNKLVIDLPEVEYGDANAASAVQELLGGKFGEMSTLNNYMYQSFNFRGKKKLKPFYDLVASITAEEFGHVELVANTINLLNKGSSFTAPPDLTPLENGKDMRSTAAFIASAQTSLAVDSMGMPWTGSNVFTSGNLVLDLLHNFFLECGARTHKMRVYEMTNHPTAREMIGYLLVRGGTHVLAYARALEMATGVNVSKLIPIPNLDNRVFDYARKYEDMGYGNVLFTWNNVGDYKDIDRIWKGTNPTSGQRLYVQEGSPKGYDIPNLDEMPEEFAPGIGPEEFEKIGRNPERESEISFV</sequence>
<protein>
    <submittedName>
        <fullName evidence="5">Mn-containing catalase</fullName>
    </submittedName>
</protein>
<dbReference type="HOGENOM" id="CLU_057467_1_0_9"/>
<keyword evidence="3" id="KW-0106">Calcium</keyword>
<dbReference type="InterPro" id="IPR009078">
    <property type="entry name" value="Ferritin-like_SF"/>
</dbReference>
<feature type="binding site" evidence="2">
    <location>
        <position position="155"/>
    </location>
    <ligand>
        <name>Mn(2+)</name>
        <dbReference type="ChEBI" id="CHEBI:29035"/>
        <label>1</label>
    </ligand>
</feature>
<dbReference type="eggNOG" id="COG3546">
    <property type="taxonomic scope" value="Bacteria"/>
</dbReference>
<dbReference type="EMBL" id="AQPX01000022">
    <property type="protein sequence ID" value="EON71364.1"/>
    <property type="molecule type" value="Genomic_DNA"/>
</dbReference>